<dbReference type="InterPro" id="IPR038058">
    <property type="entry name" value="PhnH-like_sp"/>
</dbReference>
<dbReference type="PIRSF" id="PIRSF020680">
    <property type="entry name" value="PhnH"/>
    <property type="match status" value="1"/>
</dbReference>
<dbReference type="EMBL" id="PVXQ01000002">
    <property type="protein sequence ID" value="PRR84375.1"/>
    <property type="molecule type" value="Genomic_DNA"/>
</dbReference>
<comment type="caution">
    <text evidence="1">The sequence shown here is derived from an EMBL/GenBank/DDBJ whole genome shotgun (WGS) entry which is preliminary data.</text>
</comment>
<name>A0A2T0BKH5_9CLOT</name>
<evidence type="ECO:0000313" key="2">
    <source>
        <dbReference type="Proteomes" id="UP000239471"/>
    </source>
</evidence>
<gene>
    <name evidence="1" type="primary">phnH</name>
    <name evidence="1" type="ORF">CLVI_03010</name>
</gene>
<sequence length="196" mass="22110">MKLDSIHDLQGVYRKVLNAMARPGVIENINQEAEKVDIELDCFKGTFLLMLMLLDGEVTFHIISENTMNITSLVSQMTYAKIRPLDEADYIFVLSDANSKRLALAYRKSKIGDLVNPNSSATIIAEFEEIKKGTQLELVGPGIKEANRISISESRAWIRARKEKNQEYPLGIDGIYIDKKGNVMCLPRTTQIKEES</sequence>
<dbReference type="GO" id="GO:0019634">
    <property type="term" value="P:organic phosphonate metabolic process"/>
    <property type="evidence" value="ECO:0007669"/>
    <property type="project" value="InterPro"/>
</dbReference>
<keyword evidence="2" id="KW-1185">Reference proteome</keyword>
<organism evidence="1 2">
    <name type="scientific">Clostridium vincentii</name>
    <dbReference type="NCBI Taxonomy" id="52704"/>
    <lineage>
        <taxon>Bacteria</taxon>
        <taxon>Bacillati</taxon>
        <taxon>Bacillota</taxon>
        <taxon>Clostridia</taxon>
        <taxon>Eubacteriales</taxon>
        <taxon>Clostridiaceae</taxon>
        <taxon>Clostridium</taxon>
    </lineage>
</organism>
<evidence type="ECO:0000313" key="1">
    <source>
        <dbReference type="EMBL" id="PRR84375.1"/>
    </source>
</evidence>
<dbReference type="NCBIfam" id="TIGR03292">
    <property type="entry name" value="PhnH_redo"/>
    <property type="match status" value="1"/>
</dbReference>
<dbReference type="EC" id="2.7.8.37" evidence="1"/>
<accession>A0A2T0BKH5</accession>
<dbReference type="InterPro" id="IPR008772">
    <property type="entry name" value="Phosphonate_metab_PhnH"/>
</dbReference>
<dbReference type="Gene3D" id="3.40.50.11310">
    <property type="entry name" value="Bacterial phosphonate metabolism protein PhnH"/>
    <property type="match status" value="1"/>
</dbReference>
<protein>
    <submittedName>
        <fullName evidence="1">Alpha-D-ribose 1-methylphosphonate 5-triphosphate synthase subunit PhnH</fullName>
        <ecNumber evidence="1">2.7.8.37</ecNumber>
    </submittedName>
</protein>
<dbReference type="GO" id="GO:0061693">
    <property type="term" value="F:alpha-D-ribose 1-methylphosphonate 5-triphosphate synthase activity"/>
    <property type="evidence" value="ECO:0007669"/>
    <property type="project" value="UniProtKB-EC"/>
</dbReference>
<dbReference type="AlphaFoldDB" id="A0A2T0BKH5"/>
<dbReference type="SUPFAM" id="SSF159709">
    <property type="entry name" value="PhnH-like"/>
    <property type="match status" value="1"/>
</dbReference>
<keyword evidence="1" id="KW-0808">Transferase</keyword>
<proteinExistence type="predicted"/>
<dbReference type="Pfam" id="PF05845">
    <property type="entry name" value="PhnH"/>
    <property type="match status" value="1"/>
</dbReference>
<reference evidence="1 2" key="1">
    <citation type="submission" date="2018-03" db="EMBL/GenBank/DDBJ databases">
        <title>Genome sequence of Clostridium vincentii DSM 10228.</title>
        <authorList>
            <person name="Poehlein A."/>
            <person name="Daniel R."/>
        </authorList>
    </citation>
    <scope>NUCLEOTIDE SEQUENCE [LARGE SCALE GENOMIC DNA]</scope>
    <source>
        <strain evidence="1 2">DSM 10228</strain>
    </source>
</reference>
<dbReference type="OrthoDB" id="154477at2"/>
<dbReference type="RefSeq" id="WP_106058339.1">
    <property type="nucleotide sequence ID" value="NZ_PVXQ01000002.1"/>
</dbReference>
<dbReference type="Proteomes" id="UP000239471">
    <property type="component" value="Unassembled WGS sequence"/>
</dbReference>